<dbReference type="VEuPathDB" id="ToxoDB:ETH2_1351300"/>
<protein>
    <submittedName>
        <fullName evidence="2">Uncharacterized protein</fullName>
    </submittedName>
</protein>
<reference evidence="2" key="1">
    <citation type="submission" date="2013-10" db="EMBL/GenBank/DDBJ databases">
        <title>Genomic analysis of the causative agents of coccidiosis in chickens.</title>
        <authorList>
            <person name="Reid A.J."/>
            <person name="Blake D."/>
            <person name="Billington K."/>
            <person name="Browne H."/>
            <person name="Dunn M."/>
            <person name="Hung S."/>
            <person name="Kawahara F."/>
            <person name="Miranda-Saavedra D."/>
            <person name="Mourier T."/>
            <person name="Nagra H."/>
            <person name="Otto T.D."/>
            <person name="Rawlings N."/>
            <person name="Sanchez A."/>
            <person name="Sanders M."/>
            <person name="Subramaniam C."/>
            <person name="Tay Y."/>
            <person name="Dear P."/>
            <person name="Doerig C."/>
            <person name="Gruber A."/>
            <person name="Parkinson J."/>
            <person name="Shirley M."/>
            <person name="Wan K.L."/>
            <person name="Berriman M."/>
            <person name="Tomley F."/>
            <person name="Pain A."/>
        </authorList>
    </citation>
    <scope>NUCLEOTIDE SEQUENCE [LARGE SCALE GENOMIC DNA]</scope>
    <source>
        <strain evidence="2">Houghton</strain>
    </source>
</reference>
<reference evidence="2" key="2">
    <citation type="submission" date="2013-10" db="EMBL/GenBank/DDBJ databases">
        <authorList>
            <person name="Aslett M."/>
        </authorList>
    </citation>
    <scope>NUCLEOTIDE SEQUENCE [LARGE SCALE GENOMIC DNA]</scope>
    <source>
        <strain evidence="2">Houghton</strain>
    </source>
</reference>
<name>U6KWI4_EIMTE</name>
<feature type="region of interest" description="Disordered" evidence="1">
    <location>
        <begin position="176"/>
        <end position="242"/>
    </location>
</feature>
<evidence type="ECO:0000256" key="1">
    <source>
        <dbReference type="SAM" id="MobiDB-lite"/>
    </source>
</evidence>
<evidence type="ECO:0000313" key="3">
    <source>
        <dbReference type="Proteomes" id="UP000030747"/>
    </source>
</evidence>
<dbReference type="RefSeq" id="XP_013232038.1">
    <property type="nucleotide sequence ID" value="XM_013376584.1"/>
</dbReference>
<evidence type="ECO:0000313" key="2">
    <source>
        <dbReference type="EMBL" id="CDJ41288.1"/>
    </source>
</evidence>
<keyword evidence="3" id="KW-1185">Reference proteome</keyword>
<accession>U6KWI4</accession>
<dbReference type="OrthoDB" id="10604537at2759"/>
<gene>
    <name evidence="2" type="ORF">ETH_00040490</name>
</gene>
<proteinExistence type="predicted"/>
<organism evidence="2 3">
    <name type="scientific">Eimeria tenella</name>
    <name type="common">Coccidian parasite</name>
    <dbReference type="NCBI Taxonomy" id="5802"/>
    <lineage>
        <taxon>Eukaryota</taxon>
        <taxon>Sar</taxon>
        <taxon>Alveolata</taxon>
        <taxon>Apicomplexa</taxon>
        <taxon>Conoidasida</taxon>
        <taxon>Coccidia</taxon>
        <taxon>Eucoccidiorida</taxon>
        <taxon>Eimeriorina</taxon>
        <taxon>Eimeriidae</taxon>
        <taxon>Eimeria</taxon>
    </lineage>
</organism>
<feature type="compositionally biased region" description="Polar residues" evidence="1">
    <location>
        <begin position="209"/>
        <end position="220"/>
    </location>
</feature>
<dbReference type="EMBL" id="HG675585">
    <property type="protein sequence ID" value="CDJ41288.1"/>
    <property type="molecule type" value="Genomic_DNA"/>
</dbReference>
<feature type="compositionally biased region" description="Low complexity" evidence="1">
    <location>
        <begin position="183"/>
        <end position="208"/>
    </location>
</feature>
<dbReference type="VEuPathDB" id="ToxoDB:ETH_00040490"/>
<dbReference type="Proteomes" id="UP000030747">
    <property type="component" value="Unassembled WGS sequence"/>
</dbReference>
<dbReference type="AlphaFoldDB" id="U6KWI4"/>
<sequence>MEMQLQLLESLVVLQHYDGVYIHGKLLPALLARLPKPAAAAALRRTGDKRLQVYARLLKCLSSFPAASPVSADLLRAIIEGLPAAVTFSSCMDAAADAIAALHQLECFDYSSFSAAEAALLRDRRQTLQQLRPAHIQALRKAYEAFKEHEEGDENAWEELLLFLRRVESALERAGVLEPSDSQQQQQQQQEQQQQQQQPQEQRQQQQQSVVVHTYSSSRGHQSEEVPLTRGKSLESLRGQNF</sequence>
<dbReference type="GeneID" id="25257138"/>